<dbReference type="InterPro" id="IPR013783">
    <property type="entry name" value="Ig-like_fold"/>
</dbReference>
<comment type="caution">
    <text evidence="7">The sequence shown here is derived from an EMBL/GenBank/DDBJ whole genome shotgun (WGS) entry which is preliminary data.</text>
</comment>
<dbReference type="Pfam" id="PF00150">
    <property type="entry name" value="Cellulase"/>
    <property type="match status" value="1"/>
</dbReference>
<reference evidence="8" key="1">
    <citation type="submission" date="2020-01" db="EMBL/GenBank/DDBJ databases">
        <title>'Steroidobacter agaridevorans' sp. nov., agar-degrading bacteria isolated from rhizosphere soils.</title>
        <authorList>
            <person name="Ikenaga M."/>
            <person name="Kataoka M."/>
            <person name="Murouchi A."/>
            <person name="Katsuragi S."/>
            <person name="Sakai M."/>
        </authorList>
    </citation>
    <scope>NUCLEOTIDE SEQUENCE [LARGE SCALE GENOMIC DNA]</scope>
    <source>
        <strain evidence="8">YU21-B</strain>
    </source>
</reference>
<feature type="domain" description="BACON" evidence="6">
    <location>
        <begin position="332"/>
        <end position="414"/>
    </location>
</feature>
<accession>A0A829YLV2</accession>
<dbReference type="PROSITE" id="PS00659">
    <property type="entry name" value="GLYCOSYL_HYDROL_F5"/>
    <property type="match status" value="1"/>
</dbReference>
<dbReference type="Gene3D" id="3.20.20.80">
    <property type="entry name" value="Glycosidases"/>
    <property type="match status" value="1"/>
</dbReference>
<keyword evidence="4" id="KW-0732">Signal</keyword>
<name>A0A829YLV2_9GAMM</name>
<dbReference type="PANTHER" id="PTHR34142">
    <property type="entry name" value="ENDO-BETA-1,4-GLUCANASE A"/>
    <property type="match status" value="1"/>
</dbReference>
<dbReference type="InterPro" id="IPR001547">
    <property type="entry name" value="Glyco_hydro_5"/>
</dbReference>
<keyword evidence="8" id="KW-1185">Reference proteome</keyword>
<dbReference type="AlphaFoldDB" id="A0A829YLV2"/>
<proteinExistence type="inferred from homology"/>
<keyword evidence="1 3" id="KW-0378">Hydrolase</keyword>
<evidence type="ECO:0000256" key="1">
    <source>
        <dbReference type="ARBA" id="ARBA00022801"/>
    </source>
</evidence>
<protein>
    <recommendedName>
        <fullName evidence="9">Cellulase</fullName>
    </recommendedName>
</protein>
<dbReference type="Pfam" id="PF19190">
    <property type="entry name" value="BACON_2"/>
    <property type="match status" value="1"/>
</dbReference>
<evidence type="ECO:0000259" key="5">
    <source>
        <dbReference type="Pfam" id="PF00150"/>
    </source>
</evidence>
<dbReference type="SUPFAM" id="SSF51445">
    <property type="entry name" value="(Trans)glycosidases"/>
    <property type="match status" value="1"/>
</dbReference>
<evidence type="ECO:0000256" key="2">
    <source>
        <dbReference type="ARBA" id="ARBA00023295"/>
    </source>
</evidence>
<dbReference type="InterPro" id="IPR024361">
    <property type="entry name" value="BACON"/>
</dbReference>
<dbReference type="GO" id="GO:0009251">
    <property type="term" value="P:glucan catabolic process"/>
    <property type="evidence" value="ECO:0007669"/>
    <property type="project" value="TreeGrafter"/>
</dbReference>
<dbReference type="CDD" id="cd14948">
    <property type="entry name" value="BACON"/>
    <property type="match status" value="1"/>
</dbReference>
<dbReference type="InterPro" id="IPR017853">
    <property type="entry name" value="GH"/>
</dbReference>
<evidence type="ECO:0000313" key="8">
    <source>
        <dbReference type="Proteomes" id="UP000445000"/>
    </source>
</evidence>
<organism evidence="7 8">
    <name type="scientific">Steroidobacter agaridevorans</name>
    <dbReference type="NCBI Taxonomy" id="2695856"/>
    <lineage>
        <taxon>Bacteria</taxon>
        <taxon>Pseudomonadati</taxon>
        <taxon>Pseudomonadota</taxon>
        <taxon>Gammaproteobacteria</taxon>
        <taxon>Steroidobacterales</taxon>
        <taxon>Steroidobacteraceae</taxon>
        <taxon>Steroidobacter</taxon>
    </lineage>
</organism>
<evidence type="ECO:0000256" key="4">
    <source>
        <dbReference type="SAM" id="SignalP"/>
    </source>
</evidence>
<dbReference type="RefSeq" id="WP_161815784.1">
    <property type="nucleotide sequence ID" value="NZ_BLJN01000008.1"/>
</dbReference>
<sequence length="542" mass="56851">MQAVLQHFARLLFLSLLLAPGLSFAGFSIQSGQLVDNNGVPFIMRGINYPYTWYQSRPTQQDFAAMAATGANTVRIVLSTGGQWARVPGAQVSQVIQWAKDNRMIAVLEVHDSTGWSEQTTAVPISNAVAYWTSSDIRAAIDGQENFVIINIANEPFGNTTNANYVPDTTAAIQALRAAGLTHTIMIDAANWGQDWSNTMRTNAMQLWNADSRRNLLFSVHMYEVYQTSAPIIAYMQAFDDMALPLVIGEFGPQNNGQPVDVETVFSQAQQRGNGYIGWSWSGNGSGGVVLDMVQNFSTTFSPWGERIVNGANGIRATSVIASVFQGAGNTLNVSPASLSFAAGVSSSPVAVTSNVSWTVTDNQPWLSVAVASGTNNGSFTVIAAANTGTAARTGTVTVSGGGISRPIAVTQAGQSSPTGSVTATGVVTSSSGWFSEEQLRLSNTATITALSITITVQRTTGVSASGQYNTIGGIISQSNSSTASAITYVFSLNSGQTLSPGTNRTFAVQMSGNGTVHPTSGDTYAVTGTAGGQPFTLSGTF</sequence>
<evidence type="ECO:0000313" key="7">
    <source>
        <dbReference type="EMBL" id="GFE84179.1"/>
    </source>
</evidence>
<dbReference type="GO" id="GO:0004553">
    <property type="term" value="F:hydrolase activity, hydrolyzing O-glycosyl compounds"/>
    <property type="evidence" value="ECO:0007669"/>
    <property type="project" value="InterPro"/>
</dbReference>
<evidence type="ECO:0000256" key="3">
    <source>
        <dbReference type="RuleBase" id="RU361153"/>
    </source>
</evidence>
<dbReference type="Proteomes" id="UP000445000">
    <property type="component" value="Unassembled WGS sequence"/>
</dbReference>
<evidence type="ECO:0008006" key="9">
    <source>
        <dbReference type="Google" id="ProtNLM"/>
    </source>
</evidence>
<dbReference type="PANTHER" id="PTHR34142:SF1">
    <property type="entry name" value="GLYCOSIDE HYDROLASE FAMILY 5 DOMAIN-CONTAINING PROTEIN"/>
    <property type="match status" value="1"/>
</dbReference>
<feature type="signal peptide" evidence="4">
    <location>
        <begin position="1"/>
        <end position="25"/>
    </location>
</feature>
<keyword evidence="2 3" id="KW-0326">Glycosidase</keyword>
<evidence type="ECO:0000259" key="6">
    <source>
        <dbReference type="Pfam" id="PF19190"/>
    </source>
</evidence>
<dbReference type="Gene3D" id="2.60.40.10">
    <property type="entry name" value="Immunoglobulins"/>
    <property type="match status" value="1"/>
</dbReference>
<dbReference type="InterPro" id="IPR018087">
    <property type="entry name" value="Glyco_hydro_5_CS"/>
</dbReference>
<gene>
    <name evidence="7" type="ORF">GCM10011487_61790</name>
</gene>
<feature type="chain" id="PRO_5032690044" description="Cellulase" evidence="4">
    <location>
        <begin position="26"/>
        <end position="542"/>
    </location>
</feature>
<comment type="similarity">
    <text evidence="3">Belongs to the glycosyl hydrolase 5 (cellulase A) family.</text>
</comment>
<feature type="domain" description="Glycoside hydrolase family 5" evidence="5">
    <location>
        <begin position="35"/>
        <end position="284"/>
    </location>
</feature>
<dbReference type="EMBL" id="BLJN01000008">
    <property type="protein sequence ID" value="GFE84179.1"/>
    <property type="molecule type" value="Genomic_DNA"/>
</dbReference>